<sequence>MQLTRKAFIEITEFLDSILQYTDNTWKQQLRWKFKNGRRGQGTSNKRSKKRHIDGIIEEDEYRKLIADLKREWSQKKKHHSKVKDIMSATFANRQTWIVSGEPAVLEVLDTFPCLERANYLELELKLLLGKEESSDFMVEWPLWRDKVLLYVDAEKTTMKRLNKIATQYKSEKERLKQFDDTLEDLQDFFALQYFQSILSYRAEKQIIYSFSDDVNVDDVIRDIAISQPCLVRFLSDVGCPKYHIVIEGQMLHKVTSTRKALLNLIAAYYVFNISYPPLQSATLIFIQHYIMNITFEKKLPSSVAALGSNLIRIDLQDMD</sequence>
<dbReference type="EnsemblMetazoa" id="Aqu2.1.34985_001">
    <property type="protein sequence ID" value="Aqu2.1.34985_001"/>
    <property type="gene ID" value="Aqu2.1.34985"/>
</dbReference>
<dbReference type="AlphaFoldDB" id="A0A1X7V3Z2"/>
<dbReference type="InParanoid" id="A0A1X7V3Z2"/>
<name>A0A1X7V3Z2_AMPQE</name>
<dbReference type="PANTHER" id="PTHR31025">
    <property type="entry name" value="SI:CH211-196P9.1-RELATED"/>
    <property type="match status" value="1"/>
</dbReference>
<protein>
    <submittedName>
        <fullName evidence="1">Uncharacterized protein</fullName>
    </submittedName>
</protein>
<dbReference type="PANTHER" id="PTHR31025:SF9">
    <property type="entry name" value="SI:DKEY-286J15.1"/>
    <property type="match status" value="1"/>
</dbReference>
<accession>A0A1X7V3Z2</accession>
<organism evidence="1">
    <name type="scientific">Amphimedon queenslandica</name>
    <name type="common">Sponge</name>
    <dbReference type="NCBI Taxonomy" id="400682"/>
    <lineage>
        <taxon>Eukaryota</taxon>
        <taxon>Metazoa</taxon>
        <taxon>Porifera</taxon>
        <taxon>Demospongiae</taxon>
        <taxon>Heteroscleromorpha</taxon>
        <taxon>Haplosclerida</taxon>
        <taxon>Niphatidae</taxon>
        <taxon>Amphimedon</taxon>
    </lineage>
</organism>
<proteinExistence type="predicted"/>
<reference evidence="1" key="1">
    <citation type="submission" date="2017-05" db="UniProtKB">
        <authorList>
            <consortium name="EnsemblMetazoa"/>
        </authorList>
    </citation>
    <scope>IDENTIFICATION</scope>
</reference>
<evidence type="ECO:0000313" key="1">
    <source>
        <dbReference type="EnsemblMetazoa" id="Aqu2.1.34985_001"/>
    </source>
</evidence>